<evidence type="ECO:0000256" key="1">
    <source>
        <dbReference type="SAM" id="MobiDB-lite"/>
    </source>
</evidence>
<feature type="region of interest" description="Disordered" evidence="1">
    <location>
        <begin position="155"/>
        <end position="184"/>
    </location>
</feature>
<feature type="region of interest" description="Disordered" evidence="1">
    <location>
        <begin position="1"/>
        <end position="117"/>
    </location>
</feature>
<dbReference type="Proteomes" id="UP000008744">
    <property type="component" value="Unassembled WGS sequence"/>
</dbReference>
<evidence type="ECO:0000313" key="3">
    <source>
        <dbReference type="Proteomes" id="UP000008744"/>
    </source>
</evidence>
<dbReference type="KEGG" id="dpe:6594103"/>
<accession>B4GLU0</accession>
<dbReference type="STRING" id="7234.B4GLU0"/>
<sequence>MSNMQDVPLPEPEGLDESGVASTVSTKSTSLKRFFKLSKKPHNFQEELQDVAESAGRQKDPSKNNTMGRFFTRFKNAQKDGDEPVSSTSNVTTVAGEEEQQQQDQGQVSNKPLPNVKPTIKESISSYWKMLFTRTKAQKQAGSGMSVGMEEVHELQQVKQDQTQLDGQFNQSDREEDIEVLNTPQPEVAVALTLQELED</sequence>
<organism evidence="3">
    <name type="scientific">Drosophila persimilis</name>
    <name type="common">Fruit fly</name>
    <dbReference type="NCBI Taxonomy" id="7234"/>
    <lineage>
        <taxon>Eukaryota</taxon>
        <taxon>Metazoa</taxon>
        <taxon>Ecdysozoa</taxon>
        <taxon>Arthropoda</taxon>
        <taxon>Hexapoda</taxon>
        <taxon>Insecta</taxon>
        <taxon>Pterygota</taxon>
        <taxon>Neoptera</taxon>
        <taxon>Endopterygota</taxon>
        <taxon>Diptera</taxon>
        <taxon>Brachycera</taxon>
        <taxon>Muscomorpha</taxon>
        <taxon>Ephydroidea</taxon>
        <taxon>Drosophilidae</taxon>
        <taxon>Drosophila</taxon>
        <taxon>Sophophora</taxon>
    </lineage>
</organism>
<proteinExistence type="predicted"/>
<protein>
    <submittedName>
        <fullName evidence="2">GL11972</fullName>
    </submittedName>
</protein>
<name>B4GLU0_DROPE</name>
<dbReference type="OMA" id="GRFFTRF"/>
<feature type="compositionally biased region" description="Basic residues" evidence="1">
    <location>
        <begin position="33"/>
        <end position="42"/>
    </location>
</feature>
<dbReference type="HOGENOM" id="CLU_1273421_0_0_1"/>
<evidence type="ECO:0000313" key="2">
    <source>
        <dbReference type="EMBL" id="EDW38514.1"/>
    </source>
</evidence>
<dbReference type="OrthoDB" id="7866379at2759"/>
<keyword evidence="3" id="KW-1185">Reference proteome</keyword>
<feature type="compositionally biased region" description="Polar residues" evidence="1">
    <location>
        <begin position="20"/>
        <end position="31"/>
    </location>
</feature>
<gene>
    <name evidence="2" type="primary">Dper\GL11972</name>
    <name evidence="2" type="ORF">Dper_GL11972</name>
</gene>
<dbReference type="AlphaFoldDB" id="B4GLU0"/>
<feature type="compositionally biased region" description="Polar residues" evidence="1">
    <location>
        <begin position="157"/>
        <end position="171"/>
    </location>
</feature>
<reference evidence="2 3" key="1">
    <citation type="journal article" date="2007" name="Nature">
        <title>Evolution of genes and genomes on the Drosophila phylogeny.</title>
        <authorList>
            <consortium name="Drosophila 12 Genomes Consortium"/>
            <person name="Clark A.G."/>
            <person name="Eisen M.B."/>
            <person name="Smith D.R."/>
            <person name="Bergman C.M."/>
            <person name="Oliver B."/>
            <person name="Markow T.A."/>
            <person name="Kaufman T.C."/>
            <person name="Kellis M."/>
            <person name="Gelbart W."/>
            <person name="Iyer V.N."/>
            <person name="Pollard D.A."/>
            <person name="Sackton T.B."/>
            <person name="Larracuente A.M."/>
            <person name="Singh N.D."/>
            <person name="Abad J.P."/>
            <person name="Abt D.N."/>
            <person name="Adryan B."/>
            <person name="Aguade M."/>
            <person name="Akashi H."/>
            <person name="Anderson W.W."/>
            <person name="Aquadro C.F."/>
            <person name="Ardell D.H."/>
            <person name="Arguello R."/>
            <person name="Artieri C.G."/>
            <person name="Barbash D.A."/>
            <person name="Barker D."/>
            <person name="Barsanti P."/>
            <person name="Batterham P."/>
            <person name="Batzoglou S."/>
            <person name="Begun D."/>
            <person name="Bhutkar A."/>
            <person name="Blanco E."/>
            <person name="Bosak S.A."/>
            <person name="Bradley R.K."/>
            <person name="Brand A.D."/>
            <person name="Brent M.R."/>
            <person name="Brooks A.N."/>
            <person name="Brown R.H."/>
            <person name="Butlin R.K."/>
            <person name="Caggese C."/>
            <person name="Calvi B.R."/>
            <person name="Bernardo de Carvalho A."/>
            <person name="Caspi A."/>
            <person name="Castrezana S."/>
            <person name="Celniker S.E."/>
            <person name="Chang J.L."/>
            <person name="Chapple C."/>
            <person name="Chatterji S."/>
            <person name="Chinwalla A."/>
            <person name="Civetta A."/>
            <person name="Clifton S.W."/>
            <person name="Comeron J.M."/>
            <person name="Costello J.C."/>
            <person name="Coyne J.A."/>
            <person name="Daub J."/>
            <person name="David R.G."/>
            <person name="Delcher A.L."/>
            <person name="Delehaunty K."/>
            <person name="Do C.B."/>
            <person name="Ebling H."/>
            <person name="Edwards K."/>
            <person name="Eickbush T."/>
            <person name="Evans J.D."/>
            <person name="Filipski A."/>
            <person name="Findeiss S."/>
            <person name="Freyhult E."/>
            <person name="Fulton L."/>
            <person name="Fulton R."/>
            <person name="Garcia A.C."/>
            <person name="Gardiner A."/>
            <person name="Garfield D.A."/>
            <person name="Garvin B.E."/>
            <person name="Gibson G."/>
            <person name="Gilbert D."/>
            <person name="Gnerre S."/>
            <person name="Godfrey J."/>
            <person name="Good R."/>
            <person name="Gotea V."/>
            <person name="Gravely B."/>
            <person name="Greenberg A.J."/>
            <person name="Griffiths-Jones S."/>
            <person name="Gross S."/>
            <person name="Guigo R."/>
            <person name="Gustafson E.A."/>
            <person name="Haerty W."/>
            <person name="Hahn M.W."/>
            <person name="Halligan D.L."/>
            <person name="Halpern A.L."/>
            <person name="Halter G.M."/>
            <person name="Han M.V."/>
            <person name="Heger A."/>
            <person name="Hillier L."/>
            <person name="Hinrichs A.S."/>
            <person name="Holmes I."/>
            <person name="Hoskins R.A."/>
            <person name="Hubisz M.J."/>
            <person name="Hultmark D."/>
            <person name="Huntley M.A."/>
            <person name="Jaffe D.B."/>
            <person name="Jagadeeshan S."/>
            <person name="Jeck W.R."/>
            <person name="Johnson J."/>
            <person name="Jones C.D."/>
            <person name="Jordan W.C."/>
            <person name="Karpen G.H."/>
            <person name="Kataoka E."/>
            <person name="Keightley P.D."/>
            <person name="Kheradpour P."/>
            <person name="Kirkness E.F."/>
            <person name="Koerich L.B."/>
            <person name="Kristiansen K."/>
            <person name="Kudrna D."/>
            <person name="Kulathinal R.J."/>
            <person name="Kumar S."/>
            <person name="Kwok R."/>
            <person name="Lander E."/>
            <person name="Langley C.H."/>
            <person name="Lapoint R."/>
            <person name="Lazzaro B.P."/>
            <person name="Lee S.J."/>
            <person name="Levesque L."/>
            <person name="Li R."/>
            <person name="Lin C.F."/>
            <person name="Lin M.F."/>
            <person name="Lindblad-Toh K."/>
            <person name="Llopart A."/>
            <person name="Long M."/>
            <person name="Low L."/>
            <person name="Lozovsky E."/>
            <person name="Lu J."/>
            <person name="Luo M."/>
            <person name="Machado C.A."/>
            <person name="Makalowski W."/>
            <person name="Marzo M."/>
            <person name="Matsuda M."/>
            <person name="Matzkin L."/>
            <person name="McAllister B."/>
            <person name="McBride C.S."/>
            <person name="McKernan B."/>
            <person name="McKernan K."/>
            <person name="Mendez-Lago M."/>
            <person name="Minx P."/>
            <person name="Mollenhauer M.U."/>
            <person name="Montooth K."/>
            <person name="Mount S.M."/>
            <person name="Mu X."/>
            <person name="Myers E."/>
            <person name="Negre B."/>
            <person name="Newfeld S."/>
            <person name="Nielsen R."/>
            <person name="Noor M.A."/>
            <person name="O'Grady P."/>
            <person name="Pachter L."/>
            <person name="Papaceit M."/>
            <person name="Parisi M.J."/>
            <person name="Parisi M."/>
            <person name="Parts L."/>
            <person name="Pedersen J.S."/>
            <person name="Pesole G."/>
            <person name="Phillippy A.M."/>
            <person name="Ponting C.P."/>
            <person name="Pop M."/>
            <person name="Porcelli D."/>
            <person name="Powell J.R."/>
            <person name="Prohaska S."/>
            <person name="Pruitt K."/>
            <person name="Puig M."/>
            <person name="Quesneville H."/>
            <person name="Ram K.R."/>
            <person name="Rand D."/>
            <person name="Rasmussen M.D."/>
            <person name="Reed L.K."/>
            <person name="Reenan R."/>
            <person name="Reily A."/>
            <person name="Remington K.A."/>
            <person name="Rieger T.T."/>
            <person name="Ritchie M.G."/>
            <person name="Robin C."/>
            <person name="Rogers Y.H."/>
            <person name="Rohde C."/>
            <person name="Rozas J."/>
            <person name="Rubenfield M.J."/>
            <person name="Ruiz A."/>
            <person name="Russo S."/>
            <person name="Salzberg S.L."/>
            <person name="Sanchez-Gracia A."/>
            <person name="Saranga D.J."/>
            <person name="Sato H."/>
            <person name="Schaeffer S.W."/>
            <person name="Schatz M.C."/>
            <person name="Schlenke T."/>
            <person name="Schwartz R."/>
            <person name="Segarra C."/>
            <person name="Singh R.S."/>
            <person name="Sirot L."/>
            <person name="Sirota M."/>
            <person name="Sisneros N.B."/>
            <person name="Smith C.D."/>
            <person name="Smith T.F."/>
            <person name="Spieth J."/>
            <person name="Stage D.E."/>
            <person name="Stark A."/>
            <person name="Stephan W."/>
            <person name="Strausberg R.L."/>
            <person name="Strempel S."/>
            <person name="Sturgill D."/>
            <person name="Sutton G."/>
            <person name="Sutton G.G."/>
            <person name="Tao W."/>
            <person name="Teichmann S."/>
            <person name="Tobari Y.N."/>
            <person name="Tomimura Y."/>
            <person name="Tsolas J.M."/>
            <person name="Valente V.L."/>
            <person name="Venter E."/>
            <person name="Venter J.C."/>
            <person name="Vicario S."/>
            <person name="Vieira F.G."/>
            <person name="Vilella A.J."/>
            <person name="Villasante A."/>
            <person name="Walenz B."/>
            <person name="Wang J."/>
            <person name="Wasserman M."/>
            <person name="Watts T."/>
            <person name="Wilson D."/>
            <person name="Wilson R.K."/>
            <person name="Wing R.A."/>
            <person name="Wolfner M.F."/>
            <person name="Wong A."/>
            <person name="Wong G.K."/>
            <person name="Wu C.I."/>
            <person name="Wu G."/>
            <person name="Yamamoto D."/>
            <person name="Yang H.P."/>
            <person name="Yang S.P."/>
            <person name="Yorke J.A."/>
            <person name="Yoshida K."/>
            <person name="Zdobnov E."/>
            <person name="Zhang P."/>
            <person name="Zhang Y."/>
            <person name="Zimin A.V."/>
            <person name="Baldwin J."/>
            <person name="Abdouelleil A."/>
            <person name="Abdulkadir J."/>
            <person name="Abebe A."/>
            <person name="Abera B."/>
            <person name="Abreu J."/>
            <person name="Acer S.C."/>
            <person name="Aftuck L."/>
            <person name="Alexander A."/>
            <person name="An P."/>
            <person name="Anderson E."/>
            <person name="Anderson S."/>
            <person name="Arachi H."/>
            <person name="Azer M."/>
            <person name="Bachantsang P."/>
            <person name="Barry A."/>
            <person name="Bayul T."/>
            <person name="Berlin A."/>
            <person name="Bessette D."/>
            <person name="Bloom T."/>
            <person name="Blye J."/>
            <person name="Boguslavskiy L."/>
            <person name="Bonnet C."/>
            <person name="Boukhgalter B."/>
            <person name="Bourzgui I."/>
            <person name="Brown A."/>
            <person name="Cahill P."/>
            <person name="Channer S."/>
            <person name="Cheshatsang Y."/>
            <person name="Chuda L."/>
            <person name="Citroen M."/>
            <person name="Collymore A."/>
            <person name="Cooke P."/>
            <person name="Costello M."/>
            <person name="D'Aco K."/>
            <person name="Daza R."/>
            <person name="De Haan G."/>
            <person name="DeGray S."/>
            <person name="DeMaso C."/>
            <person name="Dhargay N."/>
            <person name="Dooley K."/>
            <person name="Dooley E."/>
            <person name="Doricent M."/>
            <person name="Dorje P."/>
            <person name="Dorjee K."/>
            <person name="Dupes A."/>
            <person name="Elong R."/>
            <person name="Falk J."/>
            <person name="Farina A."/>
            <person name="Faro S."/>
            <person name="Ferguson D."/>
            <person name="Fisher S."/>
            <person name="Foley C.D."/>
            <person name="Franke A."/>
            <person name="Friedrich D."/>
            <person name="Gadbois L."/>
            <person name="Gearin G."/>
            <person name="Gearin C.R."/>
            <person name="Giannoukos G."/>
            <person name="Goode T."/>
            <person name="Graham J."/>
            <person name="Grandbois E."/>
            <person name="Grewal S."/>
            <person name="Gyaltsen K."/>
            <person name="Hafez N."/>
            <person name="Hagos B."/>
            <person name="Hall J."/>
            <person name="Henson C."/>
            <person name="Hollinger A."/>
            <person name="Honan T."/>
            <person name="Huard M.D."/>
            <person name="Hughes L."/>
            <person name="Hurhula B."/>
            <person name="Husby M.E."/>
            <person name="Kamat A."/>
            <person name="Kanga B."/>
            <person name="Kashin S."/>
            <person name="Khazanovich D."/>
            <person name="Kisner P."/>
            <person name="Lance K."/>
            <person name="Lara M."/>
            <person name="Lee W."/>
            <person name="Lennon N."/>
            <person name="Letendre F."/>
            <person name="LeVine R."/>
            <person name="Lipovsky A."/>
            <person name="Liu X."/>
            <person name="Liu J."/>
            <person name="Liu S."/>
            <person name="Lokyitsang T."/>
            <person name="Lokyitsang Y."/>
            <person name="Lubonja R."/>
            <person name="Lui A."/>
            <person name="MacDonald P."/>
            <person name="Magnisalis V."/>
            <person name="Maru K."/>
            <person name="Matthews C."/>
            <person name="McCusker W."/>
            <person name="McDonough S."/>
            <person name="Mehta T."/>
            <person name="Meldrim J."/>
            <person name="Meneus L."/>
            <person name="Mihai O."/>
            <person name="Mihalev A."/>
            <person name="Mihova T."/>
            <person name="Mittelman R."/>
            <person name="Mlenga V."/>
            <person name="Montmayeur A."/>
            <person name="Mulrain L."/>
            <person name="Navidi A."/>
            <person name="Naylor J."/>
            <person name="Negash T."/>
            <person name="Nguyen T."/>
            <person name="Nguyen N."/>
            <person name="Nicol R."/>
            <person name="Norbu C."/>
            <person name="Norbu N."/>
            <person name="Novod N."/>
            <person name="O'Neill B."/>
            <person name="Osman S."/>
            <person name="Markiewicz E."/>
            <person name="Oyono O.L."/>
            <person name="Patti C."/>
            <person name="Phunkhang P."/>
            <person name="Pierre F."/>
            <person name="Priest M."/>
            <person name="Raghuraman S."/>
            <person name="Rege F."/>
            <person name="Reyes R."/>
            <person name="Rise C."/>
            <person name="Rogov P."/>
            <person name="Ross K."/>
            <person name="Ryan E."/>
            <person name="Settipalli S."/>
            <person name="Shea T."/>
            <person name="Sherpa N."/>
            <person name="Shi L."/>
            <person name="Shih D."/>
            <person name="Sparrow T."/>
            <person name="Spaulding J."/>
            <person name="Stalker J."/>
            <person name="Stange-Thomann N."/>
            <person name="Stavropoulos S."/>
            <person name="Stone C."/>
            <person name="Strader C."/>
            <person name="Tesfaye S."/>
            <person name="Thomson T."/>
            <person name="Thoulutsang Y."/>
            <person name="Thoulutsang D."/>
            <person name="Topham K."/>
            <person name="Topping I."/>
            <person name="Tsamla T."/>
            <person name="Vassiliev H."/>
            <person name="Vo A."/>
            <person name="Wangchuk T."/>
            <person name="Wangdi T."/>
            <person name="Weiand M."/>
            <person name="Wilkinson J."/>
            <person name="Wilson A."/>
            <person name="Yadav S."/>
            <person name="Young G."/>
            <person name="Yu Q."/>
            <person name="Zembek L."/>
            <person name="Zhong D."/>
            <person name="Zimmer A."/>
            <person name="Zwirko Z."/>
            <person name="Jaffe D.B."/>
            <person name="Alvarez P."/>
            <person name="Brockman W."/>
            <person name="Butler J."/>
            <person name="Chin C."/>
            <person name="Gnerre S."/>
            <person name="Grabherr M."/>
            <person name="Kleber M."/>
            <person name="Mauceli E."/>
            <person name="MacCallum I."/>
        </authorList>
    </citation>
    <scope>NUCLEOTIDE SEQUENCE [LARGE SCALE GENOMIC DNA]</scope>
    <source>
        <strain evidence="3">MSH-3 / Tucson 14011-0111.49</strain>
    </source>
</reference>
<dbReference type="EMBL" id="CH479185">
    <property type="protein sequence ID" value="EDW38514.1"/>
    <property type="molecule type" value="Genomic_DNA"/>
</dbReference>
<dbReference type="eggNOG" id="ENOG502TA54">
    <property type="taxonomic scope" value="Eukaryota"/>
</dbReference>
<dbReference type="PhylomeDB" id="B4GLU0"/>